<evidence type="ECO:0000256" key="2">
    <source>
        <dbReference type="ARBA" id="ARBA00022837"/>
    </source>
</evidence>
<dbReference type="GO" id="GO:0019888">
    <property type="term" value="F:protein phosphatase regulator activity"/>
    <property type="evidence" value="ECO:0007669"/>
    <property type="project" value="TreeGrafter"/>
</dbReference>
<reference evidence="4 5" key="1">
    <citation type="submission" date="2016-05" db="EMBL/GenBank/DDBJ databases">
        <title>Nuclear genome of Blastocystis sp. subtype 1 NandII.</title>
        <authorList>
            <person name="Gentekaki E."/>
            <person name="Curtis B."/>
            <person name="Stairs C."/>
            <person name="Eme L."/>
            <person name="Herman E."/>
            <person name="Klimes V."/>
            <person name="Arias M.C."/>
            <person name="Elias M."/>
            <person name="Hilliou F."/>
            <person name="Klute M."/>
            <person name="Malik S.-B."/>
            <person name="Pightling A."/>
            <person name="Rachubinski R."/>
            <person name="Salas D."/>
            <person name="Schlacht A."/>
            <person name="Suga H."/>
            <person name="Archibald J."/>
            <person name="Ball S.G."/>
            <person name="Clark G."/>
            <person name="Dacks J."/>
            <person name="Van Der Giezen M."/>
            <person name="Tsaousis A."/>
            <person name="Roger A."/>
        </authorList>
    </citation>
    <scope>NUCLEOTIDE SEQUENCE [LARGE SCALE GENOMIC DNA]</scope>
    <source>
        <strain evidence="5">ATCC 50177 / NandII</strain>
    </source>
</reference>
<dbReference type="OrthoDB" id="10265007at2759"/>
<sequence>MECIEEAYADEMKCHNTASSEPTEDNHDDLVRSINDHICIRLLRDVFHLPTALSSLLQDRIRQLCYPQHREGPLLLLCSDFKSFYLRHLHARTEASALFSILASNGKTITRGDLHDLVTSVEESSEMLRQRLGDAAMADEYIITIVNVLLFRMAQRCTDSITEQECLRSDLLRQLHALEVTPSQALAAGWFGVDAFYVLWRAFNQLDQDADGYLTAADLRGYSDGALTDLAIERVVAGAGRGGAKEVCGVIDYEEFVCLLLADQNKRAPEAMRYWFRVLDLNCTGVVDEECVRAFFLSQQQHLEECGVECLPYDQFYTSICDLLGKKAAFFTLTDFLPSAAQSALPRVLQCEAVNMLVNSELFLKQERQEMPVLECVEGLEMRYADWELFVAREFQEESGESESHGVHGALESGEMSYDTVMQQWND</sequence>
<comment type="caution">
    <text evidence="4">The sequence shown here is derived from an EMBL/GenBank/DDBJ whole genome shotgun (WGS) entry which is preliminary data.</text>
</comment>
<keyword evidence="5" id="KW-1185">Reference proteome</keyword>
<dbReference type="InterPro" id="IPR018247">
    <property type="entry name" value="EF_Hand_1_Ca_BS"/>
</dbReference>
<dbReference type="Pfam" id="PF17958">
    <property type="entry name" value="EF-hand_13"/>
    <property type="match status" value="1"/>
</dbReference>
<gene>
    <name evidence="4" type="ORF">AV274_3327</name>
</gene>
<dbReference type="GO" id="GO:0046872">
    <property type="term" value="F:metal ion binding"/>
    <property type="evidence" value="ECO:0007669"/>
    <property type="project" value="UniProtKB-KW"/>
</dbReference>
<keyword evidence="2" id="KW-0106">Calcium</keyword>
<feature type="domain" description="PP2A regulatory subunit B'' EF-hand" evidence="3">
    <location>
        <begin position="95"/>
        <end position="179"/>
    </location>
</feature>
<dbReference type="STRING" id="478820.A0A196SD51"/>
<keyword evidence="1" id="KW-0479">Metal-binding</keyword>
<proteinExistence type="predicted"/>
<protein>
    <submittedName>
        <fullName evidence="4">Protein phosphatase 2 regulatory subunit B', alpha</fullName>
    </submittedName>
</protein>
<dbReference type="AlphaFoldDB" id="A0A196SD51"/>
<evidence type="ECO:0000313" key="5">
    <source>
        <dbReference type="Proteomes" id="UP000078348"/>
    </source>
</evidence>
<dbReference type="PANTHER" id="PTHR14095:SF0">
    <property type="entry name" value="MIP22305P"/>
    <property type="match status" value="1"/>
</dbReference>
<dbReference type="GO" id="GO:0000159">
    <property type="term" value="C:protein phosphatase type 2A complex"/>
    <property type="evidence" value="ECO:0007669"/>
    <property type="project" value="TreeGrafter"/>
</dbReference>
<evidence type="ECO:0000313" key="4">
    <source>
        <dbReference type="EMBL" id="OAO14980.1"/>
    </source>
</evidence>
<dbReference type="InterPro" id="IPR041534">
    <property type="entry name" value="EF-hand_13"/>
</dbReference>
<name>A0A196SD51_BLAHN</name>
<dbReference type="SUPFAM" id="SSF47473">
    <property type="entry name" value="EF-hand"/>
    <property type="match status" value="1"/>
</dbReference>
<dbReference type="EMBL" id="LXWW01000191">
    <property type="protein sequence ID" value="OAO14980.1"/>
    <property type="molecule type" value="Genomic_DNA"/>
</dbReference>
<evidence type="ECO:0000259" key="3">
    <source>
        <dbReference type="Pfam" id="PF17958"/>
    </source>
</evidence>
<dbReference type="InterPro" id="IPR011992">
    <property type="entry name" value="EF-hand-dom_pair"/>
</dbReference>
<dbReference type="PANTHER" id="PTHR14095">
    <property type="entry name" value="PHOSPHATASE 2A REGULATORY SUBUNIT-RELATED"/>
    <property type="match status" value="1"/>
</dbReference>
<dbReference type="Proteomes" id="UP000078348">
    <property type="component" value="Unassembled WGS sequence"/>
</dbReference>
<evidence type="ECO:0000256" key="1">
    <source>
        <dbReference type="ARBA" id="ARBA00022723"/>
    </source>
</evidence>
<dbReference type="Gene3D" id="1.10.238.10">
    <property type="entry name" value="EF-hand"/>
    <property type="match status" value="1"/>
</dbReference>
<accession>A0A196SD51</accession>
<dbReference type="PROSITE" id="PS00018">
    <property type="entry name" value="EF_HAND_1"/>
    <property type="match status" value="1"/>
</dbReference>
<organism evidence="4 5">
    <name type="scientific">Blastocystis sp. subtype 1 (strain ATCC 50177 / NandII)</name>
    <dbReference type="NCBI Taxonomy" id="478820"/>
    <lineage>
        <taxon>Eukaryota</taxon>
        <taxon>Sar</taxon>
        <taxon>Stramenopiles</taxon>
        <taxon>Bigyra</taxon>
        <taxon>Opalozoa</taxon>
        <taxon>Opalinata</taxon>
        <taxon>Blastocystidae</taxon>
        <taxon>Blastocystis</taxon>
    </lineage>
</organism>